<evidence type="ECO:0000259" key="1">
    <source>
        <dbReference type="Pfam" id="PF07238"/>
    </source>
</evidence>
<evidence type="ECO:0000313" key="3">
    <source>
        <dbReference type="Proteomes" id="UP000460298"/>
    </source>
</evidence>
<protein>
    <submittedName>
        <fullName evidence="2">DUF1577 domain-containing protein</fullName>
    </submittedName>
</protein>
<dbReference type="Pfam" id="PF07614">
    <property type="entry name" value="DUF1577"/>
    <property type="match status" value="1"/>
</dbReference>
<dbReference type="InterPro" id="IPR009875">
    <property type="entry name" value="PilZ_domain"/>
</dbReference>
<proteinExistence type="predicted"/>
<evidence type="ECO:0000313" key="2">
    <source>
        <dbReference type="EMBL" id="KAB2933200.1"/>
    </source>
</evidence>
<dbReference type="InterPro" id="IPR011471">
    <property type="entry name" value="DUF1577"/>
</dbReference>
<organism evidence="2 3">
    <name type="scientific">Leptonema illini</name>
    <dbReference type="NCBI Taxonomy" id="183"/>
    <lineage>
        <taxon>Bacteria</taxon>
        <taxon>Pseudomonadati</taxon>
        <taxon>Spirochaetota</taxon>
        <taxon>Spirochaetia</taxon>
        <taxon>Leptospirales</taxon>
        <taxon>Leptospiraceae</taxon>
        <taxon>Leptonema</taxon>
    </lineage>
</organism>
<dbReference type="EMBL" id="WBUI01000006">
    <property type="protein sequence ID" value="KAB2933200.1"/>
    <property type="molecule type" value="Genomic_DNA"/>
</dbReference>
<sequence>MSLLRIQQEVEEYLQKRILELLGGRPEEAGRFTILGSDINEIRHIFYYLRMNRAPVQVQYQLESYSAQVLSVEDTLATLSVPGFEETAFRRIKLRFSMMNTFYQFEVILSRVRGEEVTFQLPFYIQSATRRKYPRHPLQRAYLLFNTVYRPIFGTRGIGQIVEEKHRHLIAELKKDFPDLSLMLRIIADDLVSIAGDYQLQFYKPEQKKSLMETTISGEDKTLFIASTEDINSYIYKPETNLLVAYNREFKTMAAASSEEEAVKYFKELQLAEMRRHVYSYVCAPLHLFGKVIGHIYIETDLIHRKRIFADDAMRVGILADLLSYGMTKTVIARSYFAKPIAEIMNLSMAGVLFRVSSSTIYDYLIDHDLLKLKIPLTNEYLSFRGEITRMFSEGTRYHLALRFVDGADDDYRKLEQFLYADTRMRLRGKSRGPTGPLTELHE</sequence>
<dbReference type="GO" id="GO:0035438">
    <property type="term" value="F:cyclic-di-GMP binding"/>
    <property type="evidence" value="ECO:0007669"/>
    <property type="project" value="InterPro"/>
</dbReference>
<accession>A0A833H2B9</accession>
<dbReference type="Pfam" id="PF07238">
    <property type="entry name" value="PilZ"/>
    <property type="match status" value="1"/>
</dbReference>
<dbReference type="Proteomes" id="UP000460298">
    <property type="component" value="Unassembled WGS sequence"/>
</dbReference>
<gene>
    <name evidence="2" type="ORF">F9K24_07590</name>
</gene>
<comment type="caution">
    <text evidence="2">The sequence shown here is derived from an EMBL/GenBank/DDBJ whole genome shotgun (WGS) entry which is preliminary data.</text>
</comment>
<dbReference type="AlphaFoldDB" id="A0A833H2B9"/>
<name>A0A833H2B9_9LEPT</name>
<feature type="domain" description="PilZ" evidence="1">
    <location>
        <begin position="342"/>
        <end position="420"/>
    </location>
</feature>
<reference evidence="2 3" key="1">
    <citation type="submission" date="2019-10" db="EMBL/GenBank/DDBJ databases">
        <title>Extracellular Electron Transfer in a Candidatus Methanoperedens spp. Enrichment Culture.</title>
        <authorList>
            <person name="Berger S."/>
            <person name="Rangel Shaw D."/>
            <person name="Berben T."/>
            <person name="In 'T Zandt M."/>
            <person name="Frank J."/>
            <person name="Reimann J."/>
            <person name="Jetten M.S.M."/>
            <person name="Welte C.U."/>
        </authorList>
    </citation>
    <scope>NUCLEOTIDE SEQUENCE [LARGE SCALE GENOMIC DNA]</scope>
    <source>
        <strain evidence="2">SB12</strain>
    </source>
</reference>